<protein>
    <recommendedName>
        <fullName evidence="8">3'-5' exonuclease</fullName>
    </recommendedName>
    <alternativeName>
        <fullName evidence="9">Werner Syndrome-like exonuclease</fullName>
    </alternativeName>
</protein>
<dbReference type="SMART" id="SM00474">
    <property type="entry name" value="35EXOc"/>
    <property type="match status" value="1"/>
</dbReference>
<dbReference type="PANTHER" id="PTHR13620:SF109">
    <property type="entry name" value="3'-5' EXONUCLEASE"/>
    <property type="match status" value="1"/>
</dbReference>
<dbReference type="SUPFAM" id="SSF53098">
    <property type="entry name" value="Ribonuclease H-like"/>
    <property type="match status" value="1"/>
</dbReference>
<dbReference type="GO" id="GO:0006139">
    <property type="term" value="P:nucleobase-containing compound metabolic process"/>
    <property type="evidence" value="ECO:0007669"/>
    <property type="project" value="InterPro"/>
</dbReference>
<evidence type="ECO:0000256" key="2">
    <source>
        <dbReference type="ARBA" id="ARBA00022722"/>
    </source>
</evidence>
<evidence type="ECO:0000256" key="4">
    <source>
        <dbReference type="ARBA" id="ARBA00022801"/>
    </source>
</evidence>
<dbReference type="OrthoDB" id="1920326at2759"/>
<dbReference type="Proteomes" id="UP000193498">
    <property type="component" value="Unassembled WGS sequence"/>
</dbReference>
<keyword evidence="5" id="KW-0269">Exonuclease</keyword>
<dbReference type="Gene3D" id="3.30.420.10">
    <property type="entry name" value="Ribonuclease H-like superfamily/Ribonuclease H"/>
    <property type="match status" value="1"/>
</dbReference>
<proteinExistence type="predicted"/>
<dbReference type="GO" id="GO:0003676">
    <property type="term" value="F:nucleic acid binding"/>
    <property type="evidence" value="ECO:0007669"/>
    <property type="project" value="InterPro"/>
</dbReference>
<evidence type="ECO:0000256" key="9">
    <source>
        <dbReference type="ARBA" id="ARBA00042761"/>
    </source>
</evidence>
<dbReference type="GO" id="GO:0046872">
    <property type="term" value="F:metal ion binding"/>
    <property type="evidence" value="ECO:0007669"/>
    <property type="project" value="UniProtKB-KW"/>
</dbReference>
<dbReference type="Pfam" id="PF01612">
    <property type="entry name" value="DNA_pol_A_exo1"/>
    <property type="match status" value="1"/>
</dbReference>
<evidence type="ECO:0000256" key="7">
    <source>
        <dbReference type="ARBA" id="ARBA00023242"/>
    </source>
</evidence>
<evidence type="ECO:0000256" key="1">
    <source>
        <dbReference type="ARBA" id="ARBA00004123"/>
    </source>
</evidence>
<dbReference type="AlphaFoldDB" id="A0A1Y1YS24"/>
<sequence>MVTILTKSFKTCIRVCPVSYRPWRLKFFESKTALLHLGTQNERNALENNAKASGLDITTEATPRSDVGSISVSKEKLHSDPQKPIINVFMSTKAQKLPGLTGTLVYTLKTEQQVREGIQLLRAHIKHQSEKVVGFDTETRTKSDGDFSKVSVIQIATRDICLVIYIQRIVNEGLVFPHSLQLFLQDSDIMKVGVCAHRDSWALKHSYNIKCENVLDLKYMALRLGHRNTTLKSLANKYGNMKLNKHLHFKRWDKRELREKDVVYAAQDAVASYMVYTGMKRLGDTRITSPVDDGSGSETVK</sequence>
<comment type="subcellular location">
    <subcellularLocation>
        <location evidence="1">Nucleus</location>
    </subcellularLocation>
</comment>
<dbReference type="GO" id="GO:0005634">
    <property type="term" value="C:nucleus"/>
    <property type="evidence" value="ECO:0007669"/>
    <property type="project" value="UniProtKB-SubCell"/>
</dbReference>
<dbReference type="InterPro" id="IPR051132">
    <property type="entry name" value="3-5_Exonuclease_domain"/>
</dbReference>
<evidence type="ECO:0000256" key="8">
    <source>
        <dbReference type="ARBA" id="ARBA00040531"/>
    </source>
</evidence>
<dbReference type="PANTHER" id="PTHR13620">
    <property type="entry name" value="3-5 EXONUCLEASE"/>
    <property type="match status" value="1"/>
</dbReference>
<evidence type="ECO:0000256" key="6">
    <source>
        <dbReference type="ARBA" id="ARBA00022842"/>
    </source>
</evidence>
<evidence type="ECO:0000313" key="12">
    <source>
        <dbReference type="Proteomes" id="UP000193498"/>
    </source>
</evidence>
<feature type="domain" description="3'-5' exonuclease" evidence="10">
    <location>
        <begin position="105"/>
        <end position="284"/>
    </location>
</feature>
<dbReference type="EMBL" id="MCFE01000078">
    <property type="protein sequence ID" value="ORY00769.1"/>
    <property type="molecule type" value="Genomic_DNA"/>
</dbReference>
<keyword evidence="4" id="KW-0378">Hydrolase</keyword>
<keyword evidence="3" id="KW-0479">Metal-binding</keyword>
<evidence type="ECO:0000313" key="11">
    <source>
        <dbReference type="EMBL" id="ORY00769.1"/>
    </source>
</evidence>
<evidence type="ECO:0000256" key="5">
    <source>
        <dbReference type="ARBA" id="ARBA00022839"/>
    </source>
</evidence>
<dbReference type="InterPro" id="IPR012337">
    <property type="entry name" value="RNaseH-like_sf"/>
</dbReference>
<keyword evidence="7" id="KW-0539">Nucleus</keyword>
<evidence type="ECO:0000259" key="10">
    <source>
        <dbReference type="SMART" id="SM00474"/>
    </source>
</evidence>
<dbReference type="InParanoid" id="A0A1Y1YS24"/>
<organism evidence="11 12">
    <name type="scientific">Basidiobolus meristosporus CBS 931.73</name>
    <dbReference type="NCBI Taxonomy" id="1314790"/>
    <lineage>
        <taxon>Eukaryota</taxon>
        <taxon>Fungi</taxon>
        <taxon>Fungi incertae sedis</taxon>
        <taxon>Zoopagomycota</taxon>
        <taxon>Entomophthoromycotina</taxon>
        <taxon>Basidiobolomycetes</taxon>
        <taxon>Basidiobolales</taxon>
        <taxon>Basidiobolaceae</taxon>
        <taxon>Basidiobolus</taxon>
    </lineage>
</organism>
<gene>
    <name evidence="11" type="ORF">K493DRAFT_335211</name>
</gene>
<dbReference type="STRING" id="1314790.A0A1Y1YS24"/>
<evidence type="ECO:0000256" key="3">
    <source>
        <dbReference type="ARBA" id="ARBA00022723"/>
    </source>
</evidence>
<keyword evidence="2" id="KW-0540">Nuclease</keyword>
<dbReference type="InterPro" id="IPR002562">
    <property type="entry name" value="3'-5'_exonuclease_dom"/>
</dbReference>
<comment type="caution">
    <text evidence="11">The sequence shown here is derived from an EMBL/GenBank/DDBJ whole genome shotgun (WGS) entry which is preliminary data.</text>
</comment>
<reference evidence="11 12" key="1">
    <citation type="submission" date="2016-07" db="EMBL/GenBank/DDBJ databases">
        <title>Pervasive Adenine N6-methylation of Active Genes in Fungi.</title>
        <authorList>
            <consortium name="DOE Joint Genome Institute"/>
            <person name="Mondo S.J."/>
            <person name="Dannebaum R.O."/>
            <person name="Kuo R.C."/>
            <person name="Labutti K."/>
            <person name="Haridas S."/>
            <person name="Kuo A."/>
            <person name="Salamov A."/>
            <person name="Ahrendt S.R."/>
            <person name="Lipzen A."/>
            <person name="Sullivan W."/>
            <person name="Andreopoulos W.B."/>
            <person name="Clum A."/>
            <person name="Lindquist E."/>
            <person name="Daum C."/>
            <person name="Ramamoorthy G.K."/>
            <person name="Gryganskyi A."/>
            <person name="Culley D."/>
            <person name="Magnuson J.K."/>
            <person name="James T.Y."/>
            <person name="O'Malley M.A."/>
            <person name="Stajich J.E."/>
            <person name="Spatafora J.W."/>
            <person name="Visel A."/>
            <person name="Grigoriev I.V."/>
        </authorList>
    </citation>
    <scope>NUCLEOTIDE SEQUENCE [LARGE SCALE GENOMIC DNA]</scope>
    <source>
        <strain evidence="11 12">CBS 931.73</strain>
    </source>
</reference>
<keyword evidence="6" id="KW-0460">Magnesium</keyword>
<dbReference type="CDD" id="cd06141">
    <property type="entry name" value="WRN_exo"/>
    <property type="match status" value="1"/>
</dbReference>
<accession>A0A1Y1YS24</accession>
<dbReference type="GO" id="GO:0008408">
    <property type="term" value="F:3'-5' exonuclease activity"/>
    <property type="evidence" value="ECO:0007669"/>
    <property type="project" value="InterPro"/>
</dbReference>
<name>A0A1Y1YS24_9FUNG</name>
<keyword evidence="12" id="KW-1185">Reference proteome</keyword>
<dbReference type="InterPro" id="IPR036397">
    <property type="entry name" value="RNaseH_sf"/>
</dbReference>